<dbReference type="Pfam" id="PF11306">
    <property type="entry name" value="DUF3108"/>
    <property type="match status" value="1"/>
</dbReference>
<dbReference type="EMBL" id="QXFJ01000007">
    <property type="protein sequence ID" value="RIV74370.1"/>
    <property type="molecule type" value="Genomic_DNA"/>
</dbReference>
<accession>A0A418NDE6</accession>
<sequence>MEPKKLLMIKNIATLTFSLCLAFTYGQQAIAPGNNPFDSTWIKDENYTMKWLVLQDTISHELGEVTTSIQHDGEKLTLITHVAMPQLTEPWVDSTIVKLKDLAPLYHSSYNQNRDMVIHFEDRLTGYYNDKKTGKKTELDQESAVSFFDSNSYPQLIRWLPLEDGYQQVISIFDFNPNTQTGVITATIKAVDSEVMEIDGQPKEVWKVLVTDDISNNQMPSYYYIDKKSRILLKQEIEMPGRKMVMERVDFK</sequence>
<proteinExistence type="predicted"/>
<dbReference type="InterPro" id="IPR021457">
    <property type="entry name" value="DUF3108"/>
</dbReference>
<organism evidence="1 2">
    <name type="scientific">Flagellimonas aequoris</name>
    <dbReference type="NCBI Taxonomy" id="2306997"/>
    <lineage>
        <taxon>Bacteria</taxon>
        <taxon>Pseudomonadati</taxon>
        <taxon>Bacteroidota</taxon>
        <taxon>Flavobacteriia</taxon>
        <taxon>Flavobacteriales</taxon>
        <taxon>Flavobacteriaceae</taxon>
        <taxon>Flagellimonas</taxon>
    </lineage>
</organism>
<evidence type="ECO:0000313" key="2">
    <source>
        <dbReference type="Proteomes" id="UP000284189"/>
    </source>
</evidence>
<comment type="caution">
    <text evidence="1">The sequence shown here is derived from an EMBL/GenBank/DDBJ whole genome shotgun (WGS) entry which is preliminary data.</text>
</comment>
<reference evidence="1 2" key="1">
    <citation type="submission" date="2018-08" db="EMBL/GenBank/DDBJ databases">
        <title>Proposal of Muricauda 72 sp.nov. and Muricauda NH166 sp.nov., isolated from seawater.</title>
        <authorList>
            <person name="Cheng H."/>
            <person name="Wu Y.-H."/>
            <person name="Guo L.-L."/>
            <person name="Xu X.-W."/>
        </authorList>
    </citation>
    <scope>NUCLEOTIDE SEQUENCE [LARGE SCALE GENOMIC DNA]</scope>
    <source>
        <strain evidence="1 2">NH166</strain>
    </source>
</reference>
<name>A0A418NDE6_9FLAO</name>
<gene>
    <name evidence="1" type="ORF">D2U88_00435</name>
</gene>
<evidence type="ECO:0008006" key="3">
    <source>
        <dbReference type="Google" id="ProtNLM"/>
    </source>
</evidence>
<dbReference type="AlphaFoldDB" id="A0A418NDE6"/>
<protein>
    <recommendedName>
        <fullName evidence="3">DUF3108 domain-containing protein</fullName>
    </recommendedName>
</protein>
<dbReference type="Proteomes" id="UP000284189">
    <property type="component" value="Unassembled WGS sequence"/>
</dbReference>
<evidence type="ECO:0000313" key="1">
    <source>
        <dbReference type="EMBL" id="RIV74370.1"/>
    </source>
</evidence>